<comment type="subcellular location">
    <subcellularLocation>
        <location evidence="2">Membrane</location>
    </subcellularLocation>
</comment>
<dbReference type="Pfam" id="PF14778">
    <property type="entry name" value="ODR4-like"/>
    <property type="match status" value="1"/>
</dbReference>
<gene>
    <name evidence="10" type="primary">C1orf27</name>
    <name evidence="10" type="ORF">BLAG_LOCUS23471</name>
</gene>
<evidence type="ECO:0000256" key="7">
    <source>
        <dbReference type="ARBA" id="ARBA00023136"/>
    </source>
</evidence>
<keyword evidence="7 9" id="KW-0472">Membrane</keyword>
<comment type="similarity">
    <text evidence="3">Belongs to the ODR-4 family.</text>
</comment>
<dbReference type="PANTHER" id="PTHR33966">
    <property type="entry name" value="PROTEIN ODR-4 HOMOLOG"/>
    <property type="match status" value="1"/>
</dbReference>
<comment type="function">
    <text evidence="1">May play a role in the trafficking of a subset of G-protein coupled receptors.</text>
</comment>
<keyword evidence="5 9" id="KW-0812">Transmembrane</keyword>
<accession>A0A8K0F1Q4</accession>
<evidence type="ECO:0000256" key="1">
    <source>
        <dbReference type="ARBA" id="ARBA00003891"/>
    </source>
</evidence>
<dbReference type="GO" id="GO:0012505">
    <property type="term" value="C:endomembrane system"/>
    <property type="evidence" value="ECO:0007669"/>
    <property type="project" value="TreeGrafter"/>
</dbReference>
<evidence type="ECO:0000256" key="9">
    <source>
        <dbReference type="SAM" id="Phobius"/>
    </source>
</evidence>
<proteinExistence type="inferred from homology"/>
<feature type="region of interest" description="Disordered" evidence="8">
    <location>
        <begin position="245"/>
        <end position="277"/>
    </location>
</feature>
<name>A0A8K0F1Q4_BRALA</name>
<evidence type="ECO:0000313" key="10">
    <source>
        <dbReference type="EMBL" id="CAH1271447.1"/>
    </source>
</evidence>
<feature type="transmembrane region" description="Helical" evidence="9">
    <location>
        <begin position="458"/>
        <end position="478"/>
    </location>
</feature>
<keyword evidence="6 9" id="KW-1133">Transmembrane helix</keyword>
<keyword evidence="11" id="KW-1185">Reference proteome</keyword>
<dbReference type="AlphaFoldDB" id="A0A8K0F1Q4"/>
<dbReference type="GO" id="GO:0008104">
    <property type="term" value="P:intracellular protein localization"/>
    <property type="evidence" value="ECO:0007669"/>
    <property type="project" value="TreeGrafter"/>
</dbReference>
<evidence type="ECO:0000256" key="2">
    <source>
        <dbReference type="ARBA" id="ARBA00004370"/>
    </source>
</evidence>
<dbReference type="GO" id="GO:0016020">
    <property type="term" value="C:membrane"/>
    <property type="evidence" value="ECO:0007669"/>
    <property type="project" value="UniProtKB-SubCell"/>
</dbReference>
<protein>
    <recommendedName>
        <fullName evidence="4">Protein odr-4 homolog</fullName>
    </recommendedName>
</protein>
<feature type="compositionally biased region" description="Basic residues" evidence="8">
    <location>
        <begin position="253"/>
        <end position="265"/>
    </location>
</feature>
<evidence type="ECO:0000256" key="3">
    <source>
        <dbReference type="ARBA" id="ARBA00010131"/>
    </source>
</evidence>
<evidence type="ECO:0000256" key="5">
    <source>
        <dbReference type="ARBA" id="ARBA00022692"/>
    </source>
</evidence>
<dbReference type="EMBL" id="OV696693">
    <property type="protein sequence ID" value="CAH1271447.1"/>
    <property type="molecule type" value="Genomic_DNA"/>
</dbReference>
<evidence type="ECO:0000313" key="11">
    <source>
        <dbReference type="Proteomes" id="UP000838412"/>
    </source>
</evidence>
<organism evidence="10 11">
    <name type="scientific">Branchiostoma lanceolatum</name>
    <name type="common">Common lancelet</name>
    <name type="synonym">Amphioxus lanceolatum</name>
    <dbReference type="NCBI Taxonomy" id="7740"/>
    <lineage>
        <taxon>Eukaryota</taxon>
        <taxon>Metazoa</taxon>
        <taxon>Chordata</taxon>
        <taxon>Cephalochordata</taxon>
        <taxon>Leptocardii</taxon>
        <taxon>Amphioxiformes</taxon>
        <taxon>Branchiostomatidae</taxon>
        <taxon>Branchiostoma</taxon>
    </lineage>
</organism>
<dbReference type="Proteomes" id="UP000838412">
    <property type="component" value="Chromosome 8"/>
</dbReference>
<sequence length="480" mass="53616">MGRTVIAEDLLQDRIQEILKTSGKGIITGLLVGQAHGQKREDYVVHLIRTPKIEEDTQQAGKKKKKGSATRSESLDSQWIAEHAKQVQRMLPGGLNILGIFVVLPSEENRNIQSQLIQVLYTVHKTLLKTPWQKAVKTEVDEEEQHRIVLQICSVTKKFTTKTFNVVDPRDSGTVAEWKFQSVVSQWPLLHTAVTVNINIPVLRGEATKSLHQQLDTAIGPFCECIMQGLCTFNGVLRKGDQPLLAQEPPQSKKGHGKGKGRHKESKTSHQPTSDGPEMFCVQILSKATNNKSKEVMVTECGGTVFIRGLIQARAYVHSKATVAQASQAIREDVVRSLTARCELLAEDVLEVKDFTADQEEMDITPRRVFGRLHDTHLSVCDYMFEDEGVEDCTARCQELLDITLAPDDVEIDAERLPEPEELEKPMCELMGDEEEEETDGEDVVNAQASWEKWKKSYIGTMIGAGIAVVVSGLFMYLEN</sequence>
<reference evidence="10" key="1">
    <citation type="submission" date="2022-01" db="EMBL/GenBank/DDBJ databases">
        <authorList>
            <person name="Braso-Vives M."/>
        </authorList>
    </citation>
    <scope>NUCLEOTIDE SEQUENCE</scope>
</reference>
<dbReference type="PANTHER" id="PTHR33966:SF1">
    <property type="entry name" value="PROTEIN ODR-4 HOMOLOG"/>
    <property type="match status" value="1"/>
</dbReference>
<evidence type="ECO:0000256" key="4">
    <source>
        <dbReference type="ARBA" id="ARBA00020550"/>
    </source>
</evidence>
<feature type="region of interest" description="Disordered" evidence="8">
    <location>
        <begin position="55"/>
        <end position="75"/>
    </location>
</feature>
<dbReference type="OrthoDB" id="21458at2759"/>
<dbReference type="InterPro" id="IPR029454">
    <property type="entry name" value="ODR-4-like"/>
</dbReference>
<evidence type="ECO:0000256" key="8">
    <source>
        <dbReference type="SAM" id="MobiDB-lite"/>
    </source>
</evidence>
<evidence type="ECO:0000256" key="6">
    <source>
        <dbReference type="ARBA" id="ARBA00022989"/>
    </source>
</evidence>